<evidence type="ECO:0000256" key="5">
    <source>
        <dbReference type="ARBA" id="ARBA00022927"/>
    </source>
</evidence>
<dbReference type="GO" id="GO:0005543">
    <property type="term" value="F:phospholipid binding"/>
    <property type="evidence" value="ECO:0007669"/>
    <property type="project" value="TreeGrafter"/>
</dbReference>
<dbReference type="EMBL" id="ML987189">
    <property type="protein sequence ID" value="KAF2255838.1"/>
    <property type="molecule type" value="Genomic_DNA"/>
</dbReference>
<keyword evidence="4" id="KW-0509">mRNA transport</keyword>
<dbReference type="GeneID" id="54585113"/>
<name>A0A6A6J018_9PLEO</name>
<feature type="compositionally biased region" description="Basic and acidic residues" evidence="11">
    <location>
        <begin position="262"/>
        <end position="288"/>
    </location>
</feature>
<keyword evidence="8" id="KW-0539">Nucleus</keyword>
<gene>
    <name evidence="12" type="ORF">BU26DRAFT_545359</name>
</gene>
<comment type="similarity">
    <text evidence="2">Belongs to the GLE1 family.</text>
</comment>
<dbReference type="GO" id="GO:0000822">
    <property type="term" value="F:inositol hexakisphosphate binding"/>
    <property type="evidence" value="ECO:0007669"/>
    <property type="project" value="TreeGrafter"/>
</dbReference>
<evidence type="ECO:0000256" key="11">
    <source>
        <dbReference type="SAM" id="MobiDB-lite"/>
    </source>
</evidence>
<dbReference type="Pfam" id="PF07817">
    <property type="entry name" value="GLE1"/>
    <property type="match status" value="1"/>
</dbReference>
<feature type="region of interest" description="Disordered" evidence="11">
    <location>
        <begin position="262"/>
        <end position="296"/>
    </location>
</feature>
<evidence type="ECO:0000313" key="12">
    <source>
        <dbReference type="EMBL" id="KAF2255838.1"/>
    </source>
</evidence>
<feature type="region of interest" description="Disordered" evidence="11">
    <location>
        <begin position="125"/>
        <end position="181"/>
    </location>
</feature>
<evidence type="ECO:0000256" key="8">
    <source>
        <dbReference type="ARBA" id="ARBA00023242"/>
    </source>
</evidence>
<evidence type="ECO:0000256" key="7">
    <source>
        <dbReference type="ARBA" id="ARBA00023132"/>
    </source>
</evidence>
<dbReference type="GO" id="GO:0031369">
    <property type="term" value="F:translation initiation factor binding"/>
    <property type="evidence" value="ECO:0007669"/>
    <property type="project" value="TreeGrafter"/>
</dbReference>
<dbReference type="InterPro" id="IPR012476">
    <property type="entry name" value="GLE1"/>
</dbReference>
<dbReference type="GO" id="GO:0015031">
    <property type="term" value="P:protein transport"/>
    <property type="evidence" value="ECO:0007669"/>
    <property type="project" value="UniProtKB-KW"/>
</dbReference>
<proteinExistence type="inferred from homology"/>
<dbReference type="Gene3D" id="1.25.40.510">
    <property type="entry name" value="GLE1-like"/>
    <property type="match status" value="1"/>
</dbReference>
<evidence type="ECO:0000256" key="3">
    <source>
        <dbReference type="ARBA" id="ARBA00022448"/>
    </source>
</evidence>
<dbReference type="PANTHER" id="PTHR12960:SF0">
    <property type="entry name" value="MRNA EXPORT FACTOR GLE1"/>
    <property type="match status" value="1"/>
</dbReference>
<keyword evidence="5" id="KW-0653">Protein transport</keyword>
<organism evidence="12 13">
    <name type="scientific">Trematosphaeria pertusa</name>
    <dbReference type="NCBI Taxonomy" id="390896"/>
    <lineage>
        <taxon>Eukaryota</taxon>
        <taxon>Fungi</taxon>
        <taxon>Dikarya</taxon>
        <taxon>Ascomycota</taxon>
        <taxon>Pezizomycotina</taxon>
        <taxon>Dothideomycetes</taxon>
        <taxon>Pleosporomycetidae</taxon>
        <taxon>Pleosporales</taxon>
        <taxon>Massarineae</taxon>
        <taxon>Trematosphaeriaceae</taxon>
        <taxon>Trematosphaeria</taxon>
    </lineage>
</organism>
<keyword evidence="6" id="KW-0811">Translocation</keyword>
<sequence>MPFIVVFYTASTVRAVRGLSNRAFLDCTSSQPSRSVKRRACHALSSRRRAPLVIQRDWPWMQETLGDPPSAPPRILGSRLDFLWMALSHYPRFGLSHLADAASGSEVLQVGECACESRAQPPPVKAATAGVKTESRGIDPMNTAASLSSSWLDGSPTRQSPNRNGVRTPRGSIIKEPYDSPSRQIQVEFNLMLSRSDRDFNERLDQAAAERAKMHHEQLTKAAHEHQRVQEGAKLEIQRILLEQEHERQRREEAQRREIERLNHERARQEAEAQRQRLEAKRREEEAARQAAENQKQIQETEARLKAQKEQEEAARRQKIEKADADKKAMEVAAAAEKTRAQQAPQAIQLFSTPTISTSAAATHAAVASTAGPGIEELHAQYLELHMRMKKFRIDFFEKHRQRGDPLKEPVGDARRNVRKRLGQITVDRRDSVAAIAKLREECFNKALETPGPTIDIRHFIISHQIPALSNEAEAQYPAFLLYVWICFEKSVLKQFHKEASSEDGGVTQEIGLISASLLADQRYMWKGIPMTDIILAKLHRVCPILFGIRGTMATIEGRKRLGWLNPDSENDYGEAMTGYGSGYASLSLRQFSGKSPAIPMSDYWRAVVSICNTPSEALYPGHFMVLKGLLRDYVKKFLAFYGAPAMAVVRRATLDLPNRVSRDRNGVHDAAELVRVLPDIWRAKGQAFIN</sequence>
<dbReference type="AlphaFoldDB" id="A0A6A6J018"/>
<dbReference type="GO" id="GO:0005737">
    <property type="term" value="C:cytoplasm"/>
    <property type="evidence" value="ECO:0007669"/>
    <property type="project" value="TreeGrafter"/>
</dbReference>
<evidence type="ECO:0000256" key="2">
    <source>
        <dbReference type="ARBA" id="ARBA00011056"/>
    </source>
</evidence>
<reference evidence="12" key="1">
    <citation type="journal article" date="2020" name="Stud. Mycol.">
        <title>101 Dothideomycetes genomes: a test case for predicting lifestyles and emergence of pathogens.</title>
        <authorList>
            <person name="Haridas S."/>
            <person name="Albert R."/>
            <person name="Binder M."/>
            <person name="Bloem J."/>
            <person name="Labutti K."/>
            <person name="Salamov A."/>
            <person name="Andreopoulos B."/>
            <person name="Baker S."/>
            <person name="Barry K."/>
            <person name="Bills G."/>
            <person name="Bluhm B."/>
            <person name="Cannon C."/>
            <person name="Castanera R."/>
            <person name="Culley D."/>
            <person name="Daum C."/>
            <person name="Ezra D."/>
            <person name="Gonzalez J."/>
            <person name="Henrissat B."/>
            <person name="Kuo A."/>
            <person name="Liang C."/>
            <person name="Lipzen A."/>
            <person name="Lutzoni F."/>
            <person name="Magnuson J."/>
            <person name="Mondo S."/>
            <person name="Nolan M."/>
            <person name="Ohm R."/>
            <person name="Pangilinan J."/>
            <person name="Park H.-J."/>
            <person name="Ramirez L."/>
            <person name="Alfaro M."/>
            <person name="Sun H."/>
            <person name="Tritt A."/>
            <person name="Yoshinaga Y."/>
            <person name="Zwiers L.-H."/>
            <person name="Turgeon B."/>
            <person name="Goodwin S."/>
            <person name="Spatafora J."/>
            <person name="Crous P."/>
            <person name="Grigoriev I."/>
        </authorList>
    </citation>
    <scope>NUCLEOTIDE SEQUENCE</scope>
    <source>
        <strain evidence="12">CBS 122368</strain>
    </source>
</reference>
<dbReference type="GO" id="GO:0016973">
    <property type="term" value="P:poly(A)+ mRNA export from nucleus"/>
    <property type="evidence" value="ECO:0007669"/>
    <property type="project" value="InterPro"/>
</dbReference>
<keyword evidence="7" id="KW-0906">Nuclear pore complex</keyword>
<dbReference type="Proteomes" id="UP000800094">
    <property type="component" value="Unassembled WGS sequence"/>
</dbReference>
<feature type="compositionally biased region" description="Polar residues" evidence="11">
    <location>
        <begin position="143"/>
        <end position="165"/>
    </location>
</feature>
<keyword evidence="3" id="KW-0813">Transport</keyword>
<dbReference type="InterPro" id="IPR038506">
    <property type="entry name" value="GLE1-like_sf"/>
</dbReference>
<evidence type="ECO:0000256" key="6">
    <source>
        <dbReference type="ARBA" id="ARBA00023010"/>
    </source>
</evidence>
<comment type="subcellular location">
    <subcellularLocation>
        <location evidence="1">Nucleus</location>
        <location evidence="1">Nuclear pore complex</location>
    </subcellularLocation>
</comment>
<evidence type="ECO:0000256" key="1">
    <source>
        <dbReference type="ARBA" id="ARBA00004567"/>
    </source>
</evidence>
<evidence type="ECO:0000256" key="4">
    <source>
        <dbReference type="ARBA" id="ARBA00022816"/>
    </source>
</evidence>
<evidence type="ECO:0000313" key="13">
    <source>
        <dbReference type="Proteomes" id="UP000800094"/>
    </source>
</evidence>
<dbReference type="RefSeq" id="XP_033690842.1">
    <property type="nucleotide sequence ID" value="XM_033831783.1"/>
</dbReference>
<dbReference type="GO" id="GO:0044614">
    <property type="term" value="C:nuclear pore cytoplasmic filaments"/>
    <property type="evidence" value="ECO:0007669"/>
    <property type="project" value="TreeGrafter"/>
</dbReference>
<evidence type="ECO:0000256" key="9">
    <source>
        <dbReference type="ARBA" id="ARBA00026227"/>
    </source>
</evidence>
<keyword evidence="13" id="KW-1185">Reference proteome</keyword>
<protein>
    <recommendedName>
        <fullName evidence="9">mRNA export factor GLE1</fullName>
    </recommendedName>
    <alternativeName>
        <fullName evidence="10">Nucleoporin GLE1</fullName>
    </alternativeName>
</protein>
<accession>A0A6A6J018</accession>
<dbReference type="PANTHER" id="PTHR12960">
    <property type="entry name" value="GLE-1-RELATED"/>
    <property type="match status" value="1"/>
</dbReference>
<dbReference type="OrthoDB" id="420884at2759"/>
<evidence type="ECO:0000256" key="10">
    <source>
        <dbReference type="ARBA" id="ARBA00029983"/>
    </source>
</evidence>